<dbReference type="EMBL" id="SXDP01000004">
    <property type="protein sequence ID" value="NEZ46861.1"/>
    <property type="molecule type" value="Genomic_DNA"/>
</dbReference>
<dbReference type="PANTHER" id="PTHR40072">
    <property type="entry name" value="MOLYBDOPTERIN-GUANINE DINUCLEOTIDE BIOSYNTHESIS ADAPTER PROTEIN-RELATED"/>
    <property type="match status" value="1"/>
</dbReference>
<protein>
    <submittedName>
        <fullName evidence="2">Molybdopterin-guanine dinucleotide biosynthesis protein B</fullName>
    </submittedName>
</protein>
<comment type="caution">
    <text evidence="2">The sequence shown here is derived from an EMBL/GenBank/DDBJ whole genome shotgun (WGS) entry which is preliminary data.</text>
</comment>
<gene>
    <name evidence="2" type="primary">mobB</name>
    <name evidence="2" type="ORF">FDF74_06490</name>
</gene>
<dbReference type="Proteomes" id="UP000473885">
    <property type="component" value="Unassembled WGS sequence"/>
</dbReference>
<dbReference type="RefSeq" id="WP_163249043.1">
    <property type="nucleotide sequence ID" value="NZ_SXDP01000004.1"/>
</dbReference>
<dbReference type="Gene3D" id="3.40.50.300">
    <property type="entry name" value="P-loop containing nucleotide triphosphate hydrolases"/>
    <property type="match status" value="1"/>
</dbReference>
<dbReference type="AlphaFoldDB" id="A0A6M0R9C8"/>
<organism evidence="2 3">
    <name type="scientific">Clostridium niameyense</name>
    <dbReference type="NCBI Taxonomy" id="1622073"/>
    <lineage>
        <taxon>Bacteria</taxon>
        <taxon>Bacillati</taxon>
        <taxon>Bacillota</taxon>
        <taxon>Clostridia</taxon>
        <taxon>Eubacteriales</taxon>
        <taxon>Clostridiaceae</taxon>
        <taxon>Clostridium</taxon>
    </lineage>
</organism>
<feature type="domain" description="Molybdopterin-guanine dinucleotide biosynthesis protein B (MobB)" evidence="1">
    <location>
        <begin position="4"/>
        <end position="133"/>
    </location>
</feature>
<evidence type="ECO:0000313" key="2">
    <source>
        <dbReference type="EMBL" id="NEZ46861.1"/>
    </source>
</evidence>
<accession>A0A6M0R9C8</accession>
<evidence type="ECO:0000313" key="3">
    <source>
        <dbReference type="Proteomes" id="UP000473885"/>
    </source>
</evidence>
<name>A0A6M0R9C8_9CLOT</name>
<dbReference type="InterPro" id="IPR027417">
    <property type="entry name" value="P-loop_NTPase"/>
</dbReference>
<dbReference type="NCBIfam" id="TIGR00176">
    <property type="entry name" value="mobB"/>
    <property type="match status" value="1"/>
</dbReference>
<reference evidence="2 3" key="1">
    <citation type="submission" date="2019-04" db="EMBL/GenBank/DDBJ databases">
        <title>Genome sequencing of Clostridium botulinum Groups I-IV and Clostridium butyricum.</title>
        <authorList>
            <person name="Brunt J."/>
            <person name="Van Vliet A.H.M."/>
            <person name="Stringer S.C."/>
            <person name="Carter A.T."/>
            <person name="Peck M.W."/>
        </authorList>
    </citation>
    <scope>NUCLEOTIDE SEQUENCE [LARGE SCALE GENOMIC DNA]</scope>
    <source>
        <strain evidence="2 3">IFR 18/094</strain>
    </source>
</reference>
<keyword evidence="3" id="KW-1185">Reference proteome</keyword>
<dbReference type="InterPro" id="IPR052539">
    <property type="entry name" value="MGD_biosynthesis_adapter"/>
</dbReference>
<dbReference type="Pfam" id="PF03205">
    <property type="entry name" value="MobB"/>
    <property type="match status" value="1"/>
</dbReference>
<evidence type="ECO:0000259" key="1">
    <source>
        <dbReference type="Pfam" id="PF03205"/>
    </source>
</evidence>
<dbReference type="CDD" id="cd03116">
    <property type="entry name" value="MobB"/>
    <property type="match status" value="1"/>
</dbReference>
<sequence>MVPVVSVVGKSNVGKTTLIEKLLKELVRRGYNVATIKHDVHGFDVDKEGKDTYRHAKAGASSVTISSPNKIAMIKKVQREWTLDELIELNSDADLVIVEGFKNSSKPKIEVVRSKMYKNVISKKEHLIAIASDISHNVDNIPVYDINDYKGLVDLIEQKILKIGEKISD</sequence>
<dbReference type="GO" id="GO:0006777">
    <property type="term" value="P:Mo-molybdopterin cofactor biosynthetic process"/>
    <property type="evidence" value="ECO:0007669"/>
    <property type="project" value="InterPro"/>
</dbReference>
<dbReference type="InterPro" id="IPR004435">
    <property type="entry name" value="MobB_dom"/>
</dbReference>
<proteinExistence type="predicted"/>
<dbReference type="SUPFAM" id="SSF52540">
    <property type="entry name" value="P-loop containing nucleoside triphosphate hydrolases"/>
    <property type="match status" value="1"/>
</dbReference>
<dbReference type="PANTHER" id="PTHR40072:SF1">
    <property type="entry name" value="MOLYBDOPTERIN-GUANINE DINUCLEOTIDE BIOSYNTHESIS ADAPTER PROTEIN"/>
    <property type="match status" value="1"/>
</dbReference>
<dbReference type="GO" id="GO:0005525">
    <property type="term" value="F:GTP binding"/>
    <property type="evidence" value="ECO:0007669"/>
    <property type="project" value="InterPro"/>
</dbReference>